<proteinExistence type="predicted"/>
<keyword evidence="2" id="KW-1185">Reference proteome</keyword>
<gene>
    <name evidence="1" type="ORF">ADM99_10315</name>
</gene>
<evidence type="ECO:0000313" key="2">
    <source>
        <dbReference type="Proteomes" id="UP000050430"/>
    </source>
</evidence>
<dbReference type="STRING" id="229920.ADM99_10315"/>
<reference evidence="1 2" key="1">
    <citation type="submission" date="2015-07" db="EMBL/GenBank/DDBJ databases">
        <title>Genome sequence of Leptolinea tardivitalis DSM 16556.</title>
        <authorList>
            <person name="Hemp J."/>
            <person name="Ward L.M."/>
            <person name="Pace L.A."/>
            <person name="Fischer W.W."/>
        </authorList>
    </citation>
    <scope>NUCLEOTIDE SEQUENCE [LARGE SCALE GENOMIC DNA]</scope>
    <source>
        <strain evidence="1 2">YMTK-2</strain>
    </source>
</reference>
<organism evidence="1 2">
    <name type="scientific">Leptolinea tardivitalis</name>
    <dbReference type="NCBI Taxonomy" id="229920"/>
    <lineage>
        <taxon>Bacteria</taxon>
        <taxon>Bacillati</taxon>
        <taxon>Chloroflexota</taxon>
        <taxon>Anaerolineae</taxon>
        <taxon>Anaerolineales</taxon>
        <taxon>Anaerolineaceae</taxon>
        <taxon>Leptolinea</taxon>
    </lineage>
</organism>
<name>A0A0P6X9G3_9CHLR</name>
<dbReference type="RefSeq" id="WP_062420466.1">
    <property type="nucleotide sequence ID" value="NZ_BBYA01000002.1"/>
</dbReference>
<accession>A0A0P6X9G3</accession>
<protein>
    <submittedName>
        <fullName evidence="1">Uncharacterized protein</fullName>
    </submittedName>
</protein>
<dbReference type="Proteomes" id="UP000050430">
    <property type="component" value="Unassembled WGS sequence"/>
</dbReference>
<sequence length="446" mass="48317">MTPTLILARVFLICHLLVSSWFPTISLHPHEADWCQCVIFVLNFLGIKQIPGEYWTASSLSVPDSSGKTWMDYQGFMERPAEELPQTGDLLVLKGGAQVVTVQTWDGMEHLVPVPVDVWAGHIGVVLGAEVTEKENNPYIQVHLLSANWGVNASPLGVVGSCFNADESTFLVPRGYAKAIFYKAADPAKMRERMVNRANRWAQLGLAANSQGSLDGFPLSPSGFISEVLQPVNSQPLVPGITDIAGSLVEVDPNGVLPGDIVIFGEKNNPALGVVDSITPNLQSSEREFGVVSFRPAGRVTGPELWKITGQAGNWTGTFSDGEKEKIRFYRYTGLPTFPAIINRMSLTGAPGEDIRVVLDLTNGGLGELTVNHLYLRLYPVQTDGIVQAKPVAQISLPDIVVKSGEKITTNSEITPPSTGEFRLVLDFQGNDGRILSLEAGQLTVN</sequence>
<dbReference type="AlphaFoldDB" id="A0A0P6X9G3"/>
<dbReference type="EMBL" id="LGCK01000010">
    <property type="protein sequence ID" value="KPL71814.1"/>
    <property type="molecule type" value="Genomic_DNA"/>
</dbReference>
<comment type="caution">
    <text evidence="1">The sequence shown here is derived from an EMBL/GenBank/DDBJ whole genome shotgun (WGS) entry which is preliminary data.</text>
</comment>
<evidence type="ECO:0000313" key="1">
    <source>
        <dbReference type="EMBL" id="KPL71814.1"/>
    </source>
</evidence>